<keyword evidence="5" id="KW-1185">Reference proteome</keyword>
<dbReference type="AlphaFoldDB" id="A0A223N258"/>
<dbReference type="PANTHER" id="PTHR45228:SF5">
    <property type="entry name" value="CYCLIC DI-GMP PHOSPHODIESTERASE VC_1348-RELATED"/>
    <property type="match status" value="1"/>
</dbReference>
<dbReference type="CDD" id="cd00077">
    <property type="entry name" value="HDc"/>
    <property type="match status" value="1"/>
</dbReference>
<dbReference type="InterPro" id="IPR029151">
    <property type="entry name" value="Sensor-like_sf"/>
</dbReference>
<accession>A0A223N258</accession>
<evidence type="ECO:0000256" key="2">
    <source>
        <dbReference type="SAM" id="Phobius"/>
    </source>
</evidence>
<dbReference type="GO" id="GO:0008081">
    <property type="term" value="F:phosphoric diester hydrolase activity"/>
    <property type="evidence" value="ECO:0007669"/>
    <property type="project" value="UniProtKB-ARBA"/>
</dbReference>
<dbReference type="Gene3D" id="3.30.450.40">
    <property type="match status" value="1"/>
</dbReference>
<dbReference type="GO" id="GO:0005886">
    <property type="term" value="C:plasma membrane"/>
    <property type="evidence" value="ECO:0007669"/>
    <property type="project" value="UniProtKB-SubCell"/>
</dbReference>
<dbReference type="KEGG" id="vqi:CCZ37_14585"/>
<dbReference type="Proteomes" id="UP000215148">
    <property type="component" value="Chromosome 2"/>
</dbReference>
<comment type="subcellular location">
    <subcellularLocation>
        <location evidence="1">Cell inner membrane</location>
    </subcellularLocation>
</comment>
<dbReference type="PANTHER" id="PTHR45228">
    <property type="entry name" value="CYCLIC DI-GMP PHOSPHODIESTERASE TM_0186-RELATED"/>
    <property type="match status" value="1"/>
</dbReference>
<feature type="transmembrane region" description="Helical" evidence="2">
    <location>
        <begin position="357"/>
        <end position="375"/>
    </location>
</feature>
<protein>
    <submittedName>
        <fullName evidence="4">Metal-dependent phosphohydrolase</fullName>
    </submittedName>
</protein>
<keyword evidence="2" id="KW-0472">Membrane</keyword>
<dbReference type="Gene3D" id="3.30.450.20">
    <property type="entry name" value="PAS domain"/>
    <property type="match status" value="2"/>
</dbReference>
<evidence type="ECO:0000313" key="5">
    <source>
        <dbReference type="Proteomes" id="UP000215148"/>
    </source>
</evidence>
<dbReference type="Gene3D" id="1.10.3210.10">
    <property type="entry name" value="Hypothetical protein af1432"/>
    <property type="match status" value="2"/>
</dbReference>
<dbReference type="InterPro" id="IPR003607">
    <property type="entry name" value="HD/PDEase_dom"/>
</dbReference>
<name>A0A223N258_9VIBR</name>
<sequence>MQLTHIEQYLAMSSNSELVMKRRRYSLSIHITSLFLVLVMVIGIVLIGISYHHSQQLLTVSAQGLSSENSKKLESAFKQSAAPILTTLDFLAFSNVIDQPDKVISDPRQLATIWLTFQRNPQLVALYYCDEAGACTTFRSLSFNKAKQRFNAPAQAQLLAHYTQVDGTNRFIYLDQNLESLLDKEDNNNKFDPRVRPWFTSASQDGAIRLTEPYFFFFLQTSGVTLSRRSVDGKSVLGADFTLDSLSKQMSTIGFSNSAQLILFDNQFRPLAQHNTNFDLQQDPSQIAQQLQQSTFAPILNRVSSQTLYETLNMNGTTWSVTLTPVALNDNVRLLLAEAVPQDDLIADLLSMRDKQIFVALIMLAIAFAVVGFVAQRLASPLGNLVQLTDNITRFEFKKTRYPKSRIREVANLTQSIELMEHTLHDLLRLLRETASNQEFGVLAKTITHQSYLITRAETILLYTYASENNQFITAANHAIIPFKLDINQLSEEMPWLVSELRKGQTVHLSKTDNSMRKHKDELYNSDLYLFPLLNRDKQLVGVLNLGYERAITLDQQDKHAFLRELLSFAEIAKDNIDKMQRQKEMLNSFIELIASAIDTKSPYTGGHCQRVPELTKMITKAAENDHTYFPQFSMTNEEWEELTLAAWLHDCGKVTTPEYVIDKATKLETIYDRIHEIRMRFELLKCQAETDYWQGVAQGKNEPELKQQLLENQQILDEEFAFVAQCNIGSEFMNDDDITRLEQIAQKEWKRTLDDQLGTSWIENQRAGEAKSLPTMERLLDDKPVHQLHWVNGCRPQDLWQESFILQPGELRYNRGELYNLSIRRGTLTNEERFMINDHIVQTIMMLKRLPYPEHMKNVPDIAGSHHERMDGEGYPRGLSEEQLSIPARVMAIADVFEALTSSDRPYKKAKTLSESIAIMTTMATTGHIDPKLYLLFLEKEIYQDYADLFLHSDQHSPIDKEAQIKKVKMSLKKTF</sequence>
<dbReference type="Pfam" id="PF13487">
    <property type="entry name" value="HD_5"/>
    <property type="match status" value="1"/>
</dbReference>
<dbReference type="PROSITE" id="PS51832">
    <property type="entry name" value="HD_GYP"/>
    <property type="match status" value="1"/>
</dbReference>
<gene>
    <name evidence="4" type="ORF">CCZ37_14585</name>
</gene>
<dbReference type="EMBL" id="CP022742">
    <property type="protein sequence ID" value="ASU23813.1"/>
    <property type="molecule type" value="Genomic_DNA"/>
</dbReference>
<feature type="domain" description="HD-GYP" evidence="3">
    <location>
        <begin position="754"/>
        <end position="954"/>
    </location>
</feature>
<keyword evidence="2" id="KW-0812">Transmembrane</keyword>
<evidence type="ECO:0000256" key="1">
    <source>
        <dbReference type="ARBA" id="ARBA00004533"/>
    </source>
</evidence>
<evidence type="ECO:0000259" key="3">
    <source>
        <dbReference type="PROSITE" id="PS51832"/>
    </source>
</evidence>
<dbReference type="SUPFAM" id="SSF103190">
    <property type="entry name" value="Sensory domain-like"/>
    <property type="match status" value="1"/>
</dbReference>
<dbReference type="InterPro" id="IPR052020">
    <property type="entry name" value="Cyclic_di-GMP/3'3'-cGAMP_PDE"/>
</dbReference>
<dbReference type="InterPro" id="IPR029016">
    <property type="entry name" value="GAF-like_dom_sf"/>
</dbReference>
<reference evidence="4 5" key="1">
    <citation type="submission" date="2017-08" db="EMBL/GenBank/DDBJ databases">
        <title>The Vibrio qinghaiensis sp.-Q67 is a luminous bacteria isolated firstly from Qinghai lake, Qinghai province, China, which has been proved to be very sensitive to detect environmental and food pollutants. Therefore, complete genome analysis of V. qinghaiensis sp.-Q67 highlights the potential application of this strain on detection of hazards in the contaminated environments.</title>
        <authorList>
            <person name="Gong L."/>
        </authorList>
    </citation>
    <scope>NUCLEOTIDE SEQUENCE [LARGE SCALE GENOMIC DNA]</scope>
    <source>
        <strain evidence="4 5">Q67</strain>
    </source>
</reference>
<evidence type="ECO:0000313" key="4">
    <source>
        <dbReference type="EMBL" id="ASU23813.1"/>
    </source>
</evidence>
<proteinExistence type="predicted"/>
<keyword evidence="2" id="KW-1133">Transmembrane helix</keyword>
<dbReference type="InterPro" id="IPR037522">
    <property type="entry name" value="HD_GYP_dom"/>
</dbReference>
<dbReference type="SMART" id="SM00471">
    <property type="entry name" value="HDc"/>
    <property type="match status" value="1"/>
</dbReference>
<dbReference type="SUPFAM" id="SSF55781">
    <property type="entry name" value="GAF domain-like"/>
    <property type="match status" value="1"/>
</dbReference>
<organism evidence="4 5">
    <name type="scientific">Vibrio qinghaiensis</name>
    <dbReference type="NCBI Taxonomy" id="2025808"/>
    <lineage>
        <taxon>Bacteria</taxon>
        <taxon>Pseudomonadati</taxon>
        <taxon>Pseudomonadota</taxon>
        <taxon>Gammaproteobacteria</taxon>
        <taxon>Vibrionales</taxon>
        <taxon>Vibrionaceae</taxon>
        <taxon>Vibrio</taxon>
    </lineage>
</organism>
<feature type="transmembrane region" description="Helical" evidence="2">
    <location>
        <begin position="27"/>
        <end position="49"/>
    </location>
</feature>
<dbReference type="SUPFAM" id="SSF109604">
    <property type="entry name" value="HD-domain/PDEase-like"/>
    <property type="match status" value="2"/>
</dbReference>
<keyword evidence="4" id="KW-0378">Hydrolase</keyword>